<dbReference type="EMBL" id="CP045875">
    <property type="protein sequence ID" value="QGG47166.1"/>
    <property type="molecule type" value="Genomic_DNA"/>
</dbReference>
<sequence length="125" mass="14435">MGIAQEQGHAGTLRNNQIKEKNYIEVRTEKEVFFLEPKVPKRAVGRKRARKRAAVKRTPIGRKKVEDLQGKVVVLQTRFRTFIGTIVEVRRACVVLRVFSRAGRVFITIRIPLRSIRRLIPFPSS</sequence>
<dbReference type="AlphaFoldDB" id="A0A5Q2N0T7"/>
<evidence type="ECO:0000313" key="2">
    <source>
        <dbReference type="Proteomes" id="UP000366051"/>
    </source>
</evidence>
<organism evidence="1 2">
    <name type="scientific">Heliorestis convoluta</name>
    <dbReference type="NCBI Taxonomy" id="356322"/>
    <lineage>
        <taxon>Bacteria</taxon>
        <taxon>Bacillati</taxon>
        <taxon>Bacillota</taxon>
        <taxon>Clostridia</taxon>
        <taxon>Eubacteriales</taxon>
        <taxon>Heliobacteriaceae</taxon>
        <taxon>Heliorestis</taxon>
    </lineage>
</organism>
<reference evidence="2" key="1">
    <citation type="submission" date="2019-11" db="EMBL/GenBank/DDBJ databases">
        <title>Genome sequence of Heliorestis convoluta strain HH, an alkaliphilic and minimalistic phototrophic bacterium from a soda lake in Egypt.</title>
        <authorList>
            <person name="Dewey E.D."/>
            <person name="Stokes L.M."/>
            <person name="Burchell B.M."/>
            <person name="Shaffer K.N."/>
            <person name="Huntington A.M."/>
            <person name="Baker J.M."/>
            <person name="Nadendla S."/>
            <person name="Giglio M.G."/>
            <person name="Touchman J.W."/>
            <person name="Blankenship R.E."/>
            <person name="Madigan M.T."/>
            <person name="Sattley W.M."/>
        </authorList>
    </citation>
    <scope>NUCLEOTIDE SEQUENCE [LARGE SCALE GENOMIC DNA]</scope>
    <source>
        <strain evidence="2">HH</strain>
    </source>
</reference>
<protein>
    <submittedName>
        <fullName evidence="1">Uncharacterized protein</fullName>
    </submittedName>
</protein>
<name>A0A5Q2N0T7_9FIRM</name>
<gene>
    <name evidence="1" type="ORF">FTV88_1014</name>
</gene>
<proteinExistence type="predicted"/>
<evidence type="ECO:0000313" key="1">
    <source>
        <dbReference type="EMBL" id="QGG47166.1"/>
    </source>
</evidence>
<dbReference type="KEGG" id="hcv:FTV88_1014"/>
<keyword evidence="2" id="KW-1185">Reference proteome</keyword>
<dbReference type="Proteomes" id="UP000366051">
    <property type="component" value="Chromosome"/>
</dbReference>
<accession>A0A5Q2N0T7</accession>